<sequence>MWVVPYNTRVGPTARAPLVRYLPLDVLSRLTIIRLQSILAPNSIAIKSLSVISETTIPNAFPLTPSEERNGVITAESSHVKSANDSVVHNNCASNAPLLSTSTILLSTALVNVIVEPIVPTSLQVCYSSFDNDNLQRFWELESFSEKRSYTPDEELCESFFQKTHSRDEAGRYVVALPFKADPPPLVSGEDTEAKALALQQELIGICKTAGFELRKWHSNSPAILAALVPQGSHGERPENVCFAKMENDEKRQSGFTGCRLAAISGALCASYYVALCDN</sequence>
<gene>
    <name evidence="1" type="ORF">IPOD504_LOCUS3903</name>
</gene>
<name>A0ABN8I4J3_9NEOP</name>
<protein>
    <submittedName>
        <fullName evidence="1">Uncharacterized protein</fullName>
    </submittedName>
</protein>
<dbReference type="Proteomes" id="UP000837857">
    <property type="component" value="Chromosome 14"/>
</dbReference>
<accession>A0ABN8I4J3</accession>
<reference evidence="1" key="1">
    <citation type="submission" date="2022-03" db="EMBL/GenBank/DDBJ databases">
        <authorList>
            <person name="Martin H S."/>
        </authorList>
    </citation>
    <scope>NUCLEOTIDE SEQUENCE</scope>
</reference>
<feature type="non-terminal residue" evidence="1">
    <location>
        <position position="1"/>
    </location>
</feature>
<organism evidence="1 2">
    <name type="scientific">Iphiclides podalirius</name>
    <name type="common">scarce swallowtail</name>
    <dbReference type="NCBI Taxonomy" id="110791"/>
    <lineage>
        <taxon>Eukaryota</taxon>
        <taxon>Metazoa</taxon>
        <taxon>Ecdysozoa</taxon>
        <taxon>Arthropoda</taxon>
        <taxon>Hexapoda</taxon>
        <taxon>Insecta</taxon>
        <taxon>Pterygota</taxon>
        <taxon>Neoptera</taxon>
        <taxon>Endopterygota</taxon>
        <taxon>Lepidoptera</taxon>
        <taxon>Glossata</taxon>
        <taxon>Ditrysia</taxon>
        <taxon>Papilionoidea</taxon>
        <taxon>Papilionidae</taxon>
        <taxon>Papilioninae</taxon>
        <taxon>Iphiclides</taxon>
    </lineage>
</organism>
<proteinExistence type="predicted"/>
<dbReference type="EMBL" id="OW152826">
    <property type="protein sequence ID" value="CAH2042546.1"/>
    <property type="molecule type" value="Genomic_DNA"/>
</dbReference>
<evidence type="ECO:0000313" key="2">
    <source>
        <dbReference type="Proteomes" id="UP000837857"/>
    </source>
</evidence>
<evidence type="ECO:0000313" key="1">
    <source>
        <dbReference type="EMBL" id="CAH2042546.1"/>
    </source>
</evidence>
<keyword evidence="2" id="KW-1185">Reference proteome</keyword>